<dbReference type="VEuPathDB" id="FungiDB:FOC1_g10014272"/>
<dbReference type="VEuPathDB" id="FungiDB:FOMG_03857"/>
<dbReference type="VEuPathDB" id="FungiDB:FOZG_03780"/>
<proteinExistence type="predicted"/>
<dbReference type="VEuPathDB" id="FungiDB:HZS61_012249"/>
<organism evidence="1 2">
    <name type="scientific">Fusarium oxysporum</name>
    <name type="common">Fusarium vascular wilt</name>
    <dbReference type="NCBI Taxonomy" id="5507"/>
    <lineage>
        <taxon>Eukaryota</taxon>
        <taxon>Fungi</taxon>
        <taxon>Dikarya</taxon>
        <taxon>Ascomycota</taxon>
        <taxon>Pezizomycotina</taxon>
        <taxon>Sordariomycetes</taxon>
        <taxon>Hypocreomycetidae</taxon>
        <taxon>Hypocreales</taxon>
        <taxon>Nectriaceae</taxon>
        <taxon>Fusarium</taxon>
        <taxon>Fusarium oxysporum species complex</taxon>
    </lineage>
</organism>
<dbReference type="OrthoDB" id="4743586at2759"/>
<sequence length="285" mass="32081">MEHTASEYERRRLLIGPVSAQGLDEKMALVTRQIPSPDERNQEHWAQTFFQVAKRDGIKAEIKTIISTDLSKFETRDYSRYFHPGRPTRKPRDIDERKIKKVNDVFDTDNPVKSSPSLFFIGMMVSNLAVKVMPGEELTARTLSSKDLFELTIPMTEGEKQQVQQERGPKYYWQRARLIGANATVEAGISNHEYEFATHPKMGMNNRPVVACCSTNALRPLAVIQVVMNASDNGDSTDVISSMTLSRTSRPARGLETMLTLATETGRTATISTDANAFKSSLVYW</sequence>
<dbReference type="VEuPathDB" id="FungiDB:FOC4_g10012862"/>
<accession>A0A2H3TG79</accession>
<reference evidence="2" key="1">
    <citation type="submission" date="2016-09" db="EMBL/GenBank/DDBJ databases">
        <authorList>
            <person name="Guldener U."/>
        </authorList>
    </citation>
    <scope>NUCLEOTIDE SEQUENCE [LARGE SCALE GENOMIC DNA]</scope>
    <source>
        <strain evidence="2">V64-1</strain>
    </source>
</reference>
<name>A0A2H3TG79_FUSOX</name>
<gene>
    <name evidence="1" type="ORF">FRV6_06243</name>
</gene>
<dbReference type="EMBL" id="FMJY01000003">
    <property type="protein sequence ID" value="SCO82030.1"/>
    <property type="molecule type" value="Genomic_DNA"/>
</dbReference>
<dbReference type="Proteomes" id="UP000219369">
    <property type="component" value="Unassembled WGS sequence"/>
</dbReference>
<dbReference type="VEuPathDB" id="FungiDB:FOIG_03406"/>
<dbReference type="AlphaFoldDB" id="A0A2H3TG79"/>
<evidence type="ECO:0000313" key="2">
    <source>
        <dbReference type="Proteomes" id="UP000219369"/>
    </source>
</evidence>
<evidence type="ECO:0000313" key="1">
    <source>
        <dbReference type="EMBL" id="SCO82030.1"/>
    </source>
</evidence>
<dbReference type="VEuPathDB" id="FungiDB:FOXG_07931"/>
<protein>
    <submittedName>
        <fullName evidence="1">Uncharacterized protein</fullName>
    </submittedName>
</protein>